<evidence type="ECO:0000256" key="5">
    <source>
        <dbReference type="ARBA" id="ARBA00022723"/>
    </source>
</evidence>
<dbReference type="Gene3D" id="2.60.40.420">
    <property type="entry name" value="Cupredoxins - blue copper proteins"/>
    <property type="match status" value="2"/>
</dbReference>
<feature type="binding site" description="type 1 copper site" evidence="10">
    <location>
        <position position="169"/>
    </location>
    <ligand>
        <name>Cu cation</name>
        <dbReference type="ChEBI" id="CHEBI:23378"/>
        <label>1</label>
    </ligand>
</feature>
<dbReference type="InterPro" id="IPR006311">
    <property type="entry name" value="TAT_signal"/>
</dbReference>
<evidence type="ECO:0000313" key="15">
    <source>
        <dbReference type="Proteomes" id="UP000253910"/>
    </source>
</evidence>
<protein>
    <recommendedName>
        <fullName evidence="4 11">Copper-containing nitrite reductase</fullName>
        <ecNumber evidence="3 11">1.7.2.1</ecNumber>
    </recommendedName>
</protein>
<feature type="region of interest" description="Disordered" evidence="12">
    <location>
        <begin position="358"/>
        <end position="397"/>
    </location>
</feature>
<comment type="cofactor">
    <cofactor evidence="11">
        <name>Cu(2+)</name>
        <dbReference type="ChEBI" id="CHEBI:29036"/>
    </cofactor>
    <text evidence="11">Binds 1 Cu(+) ion.</text>
</comment>
<dbReference type="InterPro" id="IPR001287">
    <property type="entry name" value="NO2-reductase_Cu"/>
</dbReference>
<proteinExistence type="inferred from homology"/>
<keyword evidence="7 11" id="KW-0560">Oxidoreductase</keyword>
<evidence type="ECO:0000259" key="13">
    <source>
        <dbReference type="Pfam" id="PF07732"/>
    </source>
</evidence>
<reference evidence="14 15" key="1">
    <citation type="submission" date="2018-05" db="EMBL/GenBank/DDBJ databases">
        <title>Draft Genome Sequences for a Diverse set of 7 Haemophilus Species.</title>
        <authorList>
            <person name="Nichols M."/>
            <person name="Topaz N."/>
            <person name="Wang X."/>
            <person name="Wang X."/>
            <person name="Boxrud D."/>
        </authorList>
    </citation>
    <scope>NUCLEOTIDE SEQUENCE [LARGE SCALE GENOMIC DNA]</scope>
    <source>
        <strain evidence="14 15">C2008001710</strain>
    </source>
</reference>
<dbReference type="FunFam" id="2.60.40.420:FF:000093">
    <property type="entry name" value="Copper-containing nitrite reductase"/>
    <property type="match status" value="1"/>
</dbReference>
<dbReference type="PROSITE" id="PS51318">
    <property type="entry name" value="TAT"/>
    <property type="match status" value="1"/>
</dbReference>
<dbReference type="Proteomes" id="UP000253910">
    <property type="component" value="Unassembled WGS sequence"/>
</dbReference>
<evidence type="ECO:0000256" key="10">
    <source>
        <dbReference type="PIRSR" id="PIRSR601287-1"/>
    </source>
</evidence>
<feature type="binding site" description="type 1 copper site" evidence="10">
    <location>
        <position position="128"/>
    </location>
    <ligand>
        <name>Cu cation</name>
        <dbReference type="ChEBI" id="CHEBI:23378"/>
        <label>1</label>
    </ligand>
</feature>
<evidence type="ECO:0000256" key="4">
    <source>
        <dbReference type="ARBA" id="ARBA00017290"/>
    </source>
</evidence>
<dbReference type="CDD" id="cd04208">
    <property type="entry name" value="CuRO_2_CuNIR"/>
    <property type="match status" value="1"/>
</dbReference>
<comment type="cofactor">
    <cofactor evidence="11">
        <name>Cu(+)</name>
        <dbReference type="ChEBI" id="CHEBI:49552"/>
    </cofactor>
    <text evidence="11">Binds 1 Cu(+) ion.</text>
</comment>
<keyword evidence="5 10" id="KW-0479">Metal-binding</keyword>
<dbReference type="PANTHER" id="PTHR11709">
    <property type="entry name" value="MULTI-COPPER OXIDASE"/>
    <property type="match status" value="1"/>
</dbReference>
<evidence type="ECO:0000256" key="2">
    <source>
        <dbReference type="ARBA" id="ARBA00011233"/>
    </source>
</evidence>
<feature type="binding site" description="type 1 copper site" evidence="10">
    <location>
        <position position="323"/>
    </location>
    <ligand>
        <name>Cu cation</name>
        <dbReference type="ChEBI" id="CHEBI:23378"/>
        <label>1</label>
    </ligand>
</feature>
<dbReference type="GO" id="GO:0005507">
    <property type="term" value="F:copper ion binding"/>
    <property type="evidence" value="ECO:0007669"/>
    <property type="project" value="InterPro"/>
</dbReference>
<dbReference type="EC" id="1.7.2.1" evidence="3 11"/>
<dbReference type="AlphaFoldDB" id="A0A369YYI3"/>
<evidence type="ECO:0000256" key="7">
    <source>
        <dbReference type="ARBA" id="ARBA00023002"/>
    </source>
</evidence>
<evidence type="ECO:0000256" key="8">
    <source>
        <dbReference type="ARBA" id="ARBA00023008"/>
    </source>
</evidence>
<organism evidence="14 15">
    <name type="scientific">Haemophilus parainfluenzae</name>
    <dbReference type="NCBI Taxonomy" id="729"/>
    <lineage>
        <taxon>Bacteria</taxon>
        <taxon>Pseudomonadati</taxon>
        <taxon>Pseudomonadota</taxon>
        <taxon>Gammaproteobacteria</taxon>
        <taxon>Pasteurellales</taxon>
        <taxon>Pasteurellaceae</taxon>
        <taxon>Haemophilus</taxon>
    </lineage>
</organism>
<evidence type="ECO:0000256" key="12">
    <source>
        <dbReference type="SAM" id="MobiDB-lite"/>
    </source>
</evidence>
<name>A0A369YYI3_HAEPA</name>
<evidence type="ECO:0000256" key="3">
    <source>
        <dbReference type="ARBA" id="ARBA00011882"/>
    </source>
</evidence>
<sequence length="397" mass="43404">MNEQRRDFFKNSALGLATITLGAGLSLVPSAKAEEKPSNTATTAVEKLPEIEAELTLAPNVPKPIERNYPAKVVVKLTALEQIMDLMDGVQFKFWTLNGNVPAPFIRVREGDMVEVQLSNSASSMMPHSIDFHAAAVPMGGAIASETPPTRTSTFQFRALRSGIYLYHCGSQPVDIHLAKGMYGLVLVEPKEGLPKVDREFYIMQSEFYTKGEFGDPGLQPFSMQKAIDERPEYVLFNGKVGATMDENALKARIGETIRLFVGNAGPNLCSSFHLIGAVFDNVYVEGGTLVNHNVQTTLIPSGSATMVETQIDVPGTYVFMDHSIFRAVNKGTMGQIVVEGEKNPNIYSGKLKDEAFKEANPQKPQPVPYEIDSHKGMDMGHSPHEHSDANSGATRK</sequence>
<comment type="catalytic activity">
    <reaction evidence="9 11">
        <text>nitric oxide + Fe(III)-[cytochrome c] + H2O = Fe(II)-[cytochrome c] + nitrite + 2 H(+)</text>
        <dbReference type="Rhea" id="RHEA:15233"/>
        <dbReference type="Rhea" id="RHEA-COMP:10350"/>
        <dbReference type="Rhea" id="RHEA-COMP:14399"/>
        <dbReference type="ChEBI" id="CHEBI:15377"/>
        <dbReference type="ChEBI" id="CHEBI:15378"/>
        <dbReference type="ChEBI" id="CHEBI:16301"/>
        <dbReference type="ChEBI" id="CHEBI:16480"/>
        <dbReference type="ChEBI" id="CHEBI:29033"/>
        <dbReference type="ChEBI" id="CHEBI:29034"/>
        <dbReference type="EC" id="1.7.2.1"/>
    </reaction>
</comment>
<accession>A0A369YYI3</accession>
<dbReference type="InterPro" id="IPR011707">
    <property type="entry name" value="Cu-oxidase-like_N"/>
</dbReference>
<feature type="binding site" description="type 1 copper site" evidence="10">
    <location>
        <position position="168"/>
    </location>
    <ligand>
        <name>Cu cation</name>
        <dbReference type="ChEBI" id="CHEBI:23378"/>
        <label>1</label>
    </ligand>
</feature>
<evidence type="ECO:0000256" key="6">
    <source>
        <dbReference type="ARBA" id="ARBA00022737"/>
    </source>
</evidence>
<dbReference type="InterPro" id="IPR045087">
    <property type="entry name" value="Cu-oxidase_fam"/>
</dbReference>
<feature type="binding site" description="type 1 copper site" evidence="10">
    <location>
        <position position="177"/>
    </location>
    <ligand>
        <name>Cu cation</name>
        <dbReference type="ChEBI" id="CHEBI:23378"/>
        <label>1</label>
    </ligand>
</feature>
<dbReference type="EMBL" id="QEPW01000017">
    <property type="protein sequence ID" value="RDE89574.1"/>
    <property type="molecule type" value="Genomic_DNA"/>
</dbReference>
<dbReference type="PANTHER" id="PTHR11709:SF394">
    <property type="entry name" value="FI03373P-RELATED"/>
    <property type="match status" value="1"/>
</dbReference>
<dbReference type="PRINTS" id="PR00695">
    <property type="entry name" value="CUNO2RDTASE"/>
</dbReference>
<dbReference type="Pfam" id="PF07732">
    <property type="entry name" value="Cu-oxidase_3"/>
    <property type="match status" value="1"/>
</dbReference>
<evidence type="ECO:0000256" key="11">
    <source>
        <dbReference type="RuleBase" id="RU365025"/>
    </source>
</evidence>
<dbReference type="SUPFAM" id="SSF49503">
    <property type="entry name" value="Cupredoxins"/>
    <property type="match status" value="2"/>
</dbReference>
<dbReference type="CDD" id="cd11020">
    <property type="entry name" value="CuRO_1_CuNIR"/>
    <property type="match status" value="1"/>
</dbReference>
<comment type="subunit">
    <text evidence="2 11">Homotrimer.</text>
</comment>
<feature type="compositionally biased region" description="Basic and acidic residues" evidence="12">
    <location>
        <begin position="372"/>
        <end position="389"/>
    </location>
</feature>
<evidence type="ECO:0000313" key="14">
    <source>
        <dbReference type="EMBL" id="RDE89574.1"/>
    </source>
</evidence>
<keyword evidence="6" id="KW-0677">Repeat</keyword>
<dbReference type="GO" id="GO:0050421">
    <property type="term" value="F:nitrite reductase (NO-forming) activity"/>
    <property type="evidence" value="ECO:0007669"/>
    <property type="project" value="UniProtKB-EC"/>
</dbReference>
<comment type="caution">
    <text evidence="14">The sequence shown here is derived from an EMBL/GenBank/DDBJ whole genome shotgun (WGS) entry which is preliminary data.</text>
</comment>
<evidence type="ECO:0000256" key="9">
    <source>
        <dbReference type="ARBA" id="ARBA00049340"/>
    </source>
</evidence>
<keyword evidence="8 10" id="KW-0186">Copper</keyword>
<gene>
    <name evidence="14" type="primary">nirK</name>
    <name evidence="14" type="ORF">DPV87_08870</name>
</gene>
<feature type="binding site" description="type 1 copper site" evidence="10">
    <location>
        <position position="182"/>
    </location>
    <ligand>
        <name>Cu cation</name>
        <dbReference type="ChEBI" id="CHEBI:23378"/>
        <label>1</label>
    </ligand>
</feature>
<dbReference type="RefSeq" id="WP_111315908.1">
    <property type="nucleotide sequence ID" value="NZ_QEPW01000017.1"/>
</dbReference>
<feature type="domain" description="Plastocyanin-like" evidence="13">
    <location>
        <begin position="88"/>
        <end position="192"/>
    </location>
</feature>
<dbReference type="NCBIfam" id="TIGR02376">
    <property type="entry name" value="Cu_nitrite_red"/>
    <property type="match status" value="1"/>
</dbReference>
<feature type="binding site" description="type 1 copper site" evidence="10">
    <location>
        <position position="133"/>
    </location>
    <ligand>
        <name>Cu cation</name>
        <dbReference type="ChEBI" id="CHEBI:23378"/>
        <label>1</label>
    </ligand>
</feature>
<evidence type="ECO:0000256" key="1">
    <source>
        <dbReference type="ARBA" id="ARBA00010609"/>
    </source>
</evidence>
<comment type="similarity">
    <text evidence="1 11">Belongs to the multicopper oxidase family.</text>
</comment>
<dbReference type="InterPro" id="IPR008972">
    <property type="entry name" value="Cupredoxin"/>
</dbReference>